<dbReference type="EMBL" id="VOHY01000008">
    <property type="protein sequence ID" value="TWV73632.1"/>
    <property type="molecule type" value="Genomic_DNA"/>
</dbReference>
<dbReference type="Proteomes" id="UP000479773">
    <property type="component" value="Unassembled WGS sequence"/>
</dbReference>
<evidence type="ECO:0000313" key="1">
    <source>
        <dbReference type="EMBL" id="KAA4752340.1"/>
    </source>
</evidence>
<name>A0A5C6L8R6_BACFG</name>
<sequence length="135" mass="15681">MTKREKHLLWMILNKTIGRYILVNMPGYGSGERADLHLYISKILCHYILMDGGLWTIRGLEDEYPKGTFDVHDWIANNITDRMDETIGFVVDRQMTHEEQGICTRKFFELLCANIDEIAKVVIRSKRDSVGLYNG</sequence>
<dbReference type="EMBL" id="VWEQ01000009">
    <property type="protein sequence ID" value="KAA4752340.1"/>
    <property type="molecule type" value="Genomic_DNA"/>
</dbReference>
<dbReference type="RefSeq" id="WP_005655430.1">
    <property type="nucleotide sequence ID" value="NZ_CP131534.1"/>
</dbReference>
<dbReference type="GeneID" id="31797486"/>
<reference evidence="1 4" key="1">
    <citation type="journal article" date="2019" name="Nat. Med.">
        <title>A library of human gut bacterial isolates paired with longitudinal multiomics data enables mechanistic microbiome research.</title>
        <authorList>
            <person name="Poyet M."/>
            <person name="Groussin M."/>
            <person name="Gibbons S.M."/>
            <person name="Avila-Pacheco J."/>
            <person name="Jiang X."/>
            <person name="Kearney S.M."/>
            <person name="Perrotta A.R."/>
            <person name="Berdy B."/>
            <person name="Zhao S."/>
            <person name="Lieberman T.D."/>
            <person name="Swanson P.K."/>
            <person name="Smith M."/>
            <person name="Roesemann S."/>
            <person name="Alexander J.E."/>
            <person name="Rich S.A."/>
            <person name="Livny J."/>
            <person name="Vlamakis H."/>
            <person name="Clish C."/>
            <person name="Bullock K."/>
            <person name="Deik A."/>
            <person name="Scott J."/>
            <person name="Pierce K.A."/>
            <person name="Xavier R.J."/>
            <person name="Alm E.J."/>
        </authorList>
    </citation>
    <scope>NUCLEOTIDE SEQUENCE [LARGE SCALE GENOMIC DNA]</scope>
    <source>
        <strain evidence="1 4">BIOML-A106</strain>
    </source>
</reference>
<reference evidence="2 3" key="2">
    <citation type="submission" date="2019-08" db="EMBL/GenBank/DDBJ databases">
        <title>Genome sequencing of Bacteroides fragilis Sample_iSURF_9.</title>
        <authorList>
            <person name="Chandler J.E."/>
            <person name="Ruoff K.L."/>
            <person name="Price C.E."/>
            <person name="Valls R.A."/>
            <person name="O'Toole G.A."/>
        </authorList>
    </citation>
    <scope>NUCLEOTIDE SEQUENCE [LARGE SCALE GENOMIC DNA]</scope>
    <source>
        <strain evidence="2 3">CFPLTA004_1B</strain>
    </source>
</reference>
<accession>A0A5C6L8R6</accession>
<comment type="caution">
    <text evidence="2">The sequence shown here is derived from an EMBL/GenBank/DDBJ whole genome shotgun (WGS) entry which is preliminary data.</text>
</comment>
<gene>
    <name evidence="1" type="ORF">F3B44_11610</name>
    <name evidence="2" type="ORF">FSA08_11550</name>
</gene>
<evidence type="ECO:0000313" key="4">
    <source>
        <dbReference type="Proteomes" id="UP000479773"/>
    </source>
</evidence>
<protein>
    <submittedName>
        <fullName evidence="2">Uncharacterized protein</fullName>
    </submittedName>
</protein>
<dbReference type="AlphaFoldDB" id="A0A5C6L8R6"/>
<organism evidence="2 3">
    <name type="scientific">Bacteroides fragilis</name>
    <dbReference type="NCBI Taxonomy" id="817"/>
    <lineage>
        <taxon>Bacteria</taxon>
        <taxon>Pseudomonadati</taxon>
        <taxon>Bacteroidota</taxon>
        <taxon>Bacteroidia</taxon>
        <taxon>Bacteroidales</taxon>
        <taxon>Bacteroidaceae</taxon>
        <taxon>Bacteroides</taxon>
    </lineage>
</organism>
<evidence type="ECO:0000313" key="2">
    <source>
        <dbReference type="EMBL" id="TWV73632.1"/>
    </source>
</evidence>
<evidence type="ECO:0000313" key="3">
    <source>
        <dbReference type="Proteomes" id="UP000318041"/>
    </source>
</evidence>
<proteinExistence type="predicted"/>
<dbReference type="Proteomes" id="UP000318041">
    <property type="component" value="Unassembled WGS sequence"/>
</dbReference>